<proteinExistence type="predicted"/>
<evidence type="ECO:0000313" key="3">
    <source>
        <dbReference type="Proteomes" id="UP001605036"/>
    </source>
</evidence>
<dbReference type="Proteomes" id="UP001605036">
    <property type="component" value="Unassembled WGS sequence"/>
</dbReference>
<reference evidence="2 3" key="1">
    <citation type="submission" date="2024-09" db="EMBL/GenBank/DDBJ databases">
        <title>Chromosome-scale assembly of Riccia fluitans.</title>
        <authorList>
            <person name="Paukszto L."/>
            <person name="Sawicki J."/>
            <person name="Karawczyk K."/>
            <person name="Piernik-Szablinska J."/>
            <person name="Szczecinska M."/>
            <person name="Mazdziarz M."/>
        </authorList>
    </citation>
    <scope>NUCLEOTIDE SEQUENCE [LARGE SCALE GENOMIC DNA]</scope>
    <source>
        <strain evidence="2">Rf_01</strain>
        <tissue evidence="2">Aerial parts of the thallus</tissue>
    </source>
</reference>
<comment type="caution">
    <text evidence="2">The sequence shown here is derived from an EMBL/GenBank/DDBJ whole genome shotgun (WGS) entry which is preliminary data.</text>
</comment>
<gene>
    <name evidence="2" type="ORF">R1flu_026034</name>
</gene>
<dbReference type="EMBL" id="JBHFFA010000008">
    <property type="protein sequence ID" value="KAL2607461.1"/>
    <property type="molecule type" value="Genomic_DNA"/>
</dbReference>
<evidence type="ECO:0000313" key="2">
    <source>
        <dbReference type="EMBL" id="KAL2607461.1"/>
    </source>
</evidence>
<accession>A0ABD1XEU1</accession>
<evidence type="ECO:0000256" key="1">
    <source>
        <dbReference type="SAM" id="MobiDB-lite"/>
    </source>
</evidence>
<name>A0ABD1XEU1_9MARC</name>
<organism evidence="2 3">
    <name type="scientific">Riccia fluitans</name>
    <dbReference type="NCBI Taxonomy" id="41844"/>
    <lineage>
        <taxon>Eukaryota</taxon>
        <taxon>Viridiplantae</taxon>
        <taxon>Streptophyta</taxon>
        <taxon>Embryophyta</taxon>
        <taxon>Marchantiophyta</taxon>
        <taxon>Marchantiopsida</taxon>
        <taxon>Marchantiidae</taxon>
        <taxon>Marchantiales</taxon>
        <taxon>Ricciaceae</taxon>
        <taxon>Riccia</taxon>
    </lineage>
</organism>
<feature type="region of interest" description="Disordered" evidence="1">
    <location>
        <begin position="105"/>
        <end position="124"/>
    </location>
</feature>
<keyword evidence="3" id="KW-1185">Reference proteome</keyword>
<protein>
    <submittedName>
        <fullName evidence="2">Uncharacterized protein</fullName>
    </submittedName>
</protein>
<dbReference type="AlphaFoldDB" id="A0ABD1XEU1"/>
<sequence length="188" mass="20764">MGKEVEQTANYIIYHHHHAKKSLALLLAISSGLQSESPSLAGIFNCESLVYSRFQNVGGINRQLNKQSATKWSAGLLNKAVVGRNEQISCVVQNLQEREIDPGTHMDAEETSSGIRTPRAGQGHDHEHLVLQRIRENVFTCNPFESYSPFSSNLSVTNCYTHSQFSCTRFANVGENDSGQILLQSSLG</sequence>